<sequence length="142" mass="16271">MPMSENTPKTAEIRLKVPFHDLDPAQIVWHGNYLRYFDMARFTLFKEAGVDLYDYFTGKRYAFPVIKTSTKHIAPLKYGDEFICRVTVLEARIKISLGFEIMLAESGLVCTRGMGDQVAVKMPEMELQLEIPFEIRKALGFG</sequence>
<dbReference type="PANTHER" id="PTHR31793:SF27">
    <property type="entry name" value="NOVEL THIOESTERASE SUPERFAMILY DOMAIN AND SAPOSIN A-TYPE DOMAIN CONTAINING PROTEIN (0610012H03RIK)"/>
    <property type="match status" value="1"/>
</dbReference>
<evidence type="ECO:0000313" key="3">
    <source>
        <dbReference type="EMBL" id="SPD76143.1"/>
    </source>
</evidence>
<keyword evidence="2" id="KW-0378">Hydrolase</keyword>
<evidence type="ECO:0000256" key="1">
    <source>
        <dbReference type="ARBA" id="ARBA00005953"/>
    </source>
</evidence>
<dbReference type="AlphaFoldDB" id="A0A445N381"/>
<dbReference type="EMBL" id="OJIN01000230">
    <property type="protein sequence ID" value="SPD76143.1"/>
    <property type="molecule type" value="Genomic_DNA"/>
</dbReference>
<organism evidence="3">
    <name type="scientific">uncultured Desulfobacterium sp</name>
    <dbReference type="NCBI Taxonomy" id="201089"/>
    <lineage>
        <taxon>Bacteria</taxon>
        <taxon>Pseudomonadati</taxon>
        <taxon>Thermodesulfobacteriota</taxon>
        <taxon>Desulfobacteria</taxon>
        <taxon>Desulfobacterales</taxon>
        <taxon>Desulfobacteriaceae</taxon>
        <taxon>Desulfobacterium</taxon>
        <taxon>environmental samples</taxon>
    </lineage>
</organism>
<name>A0A445N381_9BACT</name>
<dbReference type="CDD" id="cd00586">
    <property type="entry name" value="4HBT"/>
    <property type="match status" value="1"/>
</dbReference>
<dbReference type="GO" id="GO:0047617">
    <property type="term" value="F:fatty acyl-CoA hydrolase activity"/>
    <property type="evidence" value="ECO:0007669"/>
    <property type="project" value="TreeGrafter"/>
</dbReference>
<comment type="similarity">
    <text evidence="1">Belongs to the 4-hydroxybenzoyl-CoA thioesterase family.</text>
</comment>
<dbReference type="Pfam" id="PF13279">
    <property type="entry name" value="4HBT_2"/>
    <property type="match status" value="1"/>
</dbReference>
<accession>A0A445N381</accession>
<dbReference type="PANTHER" id="PTHR31793">
    <property type="entry name" value="4-HYDROXYBENZOYL-COA THIOESTERASE FAMILY MEMBER"/>
    <property type="match status" value="1"/>
</dbReference>
<evidence type="ECO:0000256" key="2">
    <source>
        <dbReference type="ARBA" id="ARBA00022801"/>
    </source>
</evidence>
<dbReference type="Gene3D" id="3.10.129.10">
    <property type="entry name" value="Hotdog Thioesterase"/>
    <property type="match status" value="1"/>
</dbReference>
<dbReference type="InterPro" id="IPR029069">
    <property type="entry name" value="HotDog_dom_sf"/>
</dbReference>
<dbReference type="SUPFAM" id="SSF54637">
    <property type="entry name" value="Thioesterase/thiol ester dehydrase-isomerase"/>
    <property type="match status" value="1"/>
</dbReference>
<reference evidence="3" key="1">
    <citation type="submission" date="2018-01" db="EMBL/GenBank/DDBJ databases">
        <authorList>
            <person name="Regsiter A."/>
            <person name="William W."/>
        </authorList>
    </citation>
    <scope>NUCLEOTIDE SEQUENCE</scope>
    <source>
        <strain evidence="3">TRIP AH-1</strain>
    </source>
</reference>
<protein>
    <submittedName>
        <fullName evidence="3">Putative thioesterase</fullName>
    </submittedName>
</protein>
<proteinExistence type="inferred from homology"/>
<gene>
    <name evidence="3" type="ORF">PITCH_A840029</name>
</gene>
<dbReference type="InterPro" id="IPR050563">
    <property type="entry name" value="4-hydroxybenzoyl-CoA_TE"/>
</dbReference>